<evidence type="ECO:0000256" key="1">
    <source>
        <dbReference type="SAM" id="Phobius"/>
    </source>
</evidence>
<reference evidence="2" key="1">
    <citation type="submission" date="2023-03" db="UniProtKB">
        <authorList>
            <consortium name="EnsemblPlants"/>
        </authorList>
    </citation>
    <scope>IDENTIFICATION</scope>
</reference>
<dbReference type="Gramene" id="MELO3C029848.2.1">
    <property type="protein sequence ID" value="MELO3C029848.2.1"/>
    <property type="gene ID" value="MELO3C029848.2"/>
</dbReference>
<keyword evidence="1" id="KW-1133">Transmembrane helix</keyword>
<evidence type="ECO:0000313" key="2">
    <source>
        <dbReference type="EnsemblPlants" id="MELO3C029848.2.1"/>
    </source>
</evidence>
<name>A0A9I9E7F6_CUCME</name>
<organism evidence="2">
    <name type="scientific">Cucumis melo</name>
    <name type="common">Muskmelon</name>
    <dbReference type="NCBI Taxonomy" id="3656"/>
    <lineage>
        <taxon>Eukaryota</taxon>
        <taxon>Viridiplantae</taxon>
        <taxon>Streptophyta</taxon>
        <taxon>Embryophyta</taxon>
        <taxon>Tracheophyta</taxon>
        <taxon>Spermatophyta</taxon>
        <taxon>Magnoliopsida</taxon>
        <taxon>eudicotyledons</taxon>
        <taxon>Gunneridae</taxon>
        <taxon>Pentapetalae</taxon>
        <taxon>rosids</taxon>
        <taxon>fabids</taxon>
        <taxon>Cucurbitales</taxon>
        <taxon>Cucurbitaceae</taxon>
        <taxon>Benincaseae</taxon>
        <taxon>Cucumis</taxon>
    </lineage>
</organism>
<protein>
    <submittedName>
        <fullName evidence="2">Uncharacterized protein</fullName>
    </submittedName>
</protein>
<feature type="transmembrane region" description="Helical" evidence="1">
    <location>
        <begin position="24"/>
        <end position="42"/>
    </location>
</feature>
<sequence>MDKKICYLSAVMRLLQFLLRDVRIWIQMLVKISLLILPLLLIHPQFLRFNQKTTVC</sequence>
<proteinExistence type="predicted"/>
<dbReference type="EnsemblPlants" id="MELO3C029848.2.1">
    <property type="protein sequence ID" value="MELO3C029848.2.1"/>
    <property type="gene ID" value="MELO3C029848.2"/>
</dbReference>
<keyword evidence="1" id="KW-0812">Transmembrane</keyword>
<accession>A0A9I9E7F6</accession>
<keyword evidence="1" id="KW-0472">Membrane</keyword>
<dbReference type="AlphaFoldDB" id="A0A9I9E7F6"/>